<evidence type="ECO:0000313" key="4">
    <source>
        <dbReference type="Proteomes" id="UP000247498"/>
    </source>
</evidence>
<reference evidence="3 4" key="1">
    <citation type="journal article" date="2018" name="Sci. Rep.">
        <title>Raphidocelis subcapitata (=Pseudokirchneriella subcapitata) provides an insight into genome evolution and environmental adaptations in the Sphaeropleales.</title>
        <authorList>
            <person name="Suzuki S."/>
            <person name="Yamaguchi H."/>
            <person name="Nakajima N."/>
            <person name="Kawachi M."/>
        </authorList>
    </citation>
    <scope>NUCLEOTIDE SEQUENCE [LARGE SCALE GENOMIC DNA]</scope>
    <source>
        <strain evidence="3 4">NIES-35</strain>
    </source>
</reference>
<organism evidence="3 4">
    <name type="scientific">Raphidocelis subcapitata</name>
    <dbReference type="NCBI Taxonomy" id="307507"/>
    <lineage>
        <taxon>Eukaryota</taxon>
        <taxon>Viridiplantae</taxon>
        <taxon>Chlorophyta</taxon>
        <taxon>core chlorophytes</taxon>
        <taxon>Chlorophyceae</taxon>
        <taxon>CS clade</taxon>
        <taxon>Sphaeropleales</taxon>
        <taxon>Selenastraceae</taxon>
        <taxon>Raphidocelis</taxon>
    </lineage>
</organism>
<dbReference type="PANTHER" id="PTHR36330:SF2">
    <property type="entry name" value="LIPASE_LIPOOXYGENASE, PLAT_LH2 FAMILY PROTEIN"/>
    <property type="match status" value="1"/>
</dbReference>
<keyword evidence="4" id="KW-1185">Reference proteome</keyword>
<dbReference type="OrthoDB" id="2018869at2759"/>
<sequence>MTAPSLRAGASYAPECSGSTRPRGRAGPGPRWSPLGGGRGLSRGVPARAGPLGLPSPFGDGADGPKSSWLVPSSLVGRVKPADAASAPGPLTVYTVRLITSFDRGSALSDPNAGVSVCLVAADGRALLHRVPPVNDPQETLRSMDELCAIVTDEVGANCVVAASSPPPAFPAGKEPVPRPRFQEGARDEVSVLAPELGPLAAVMVAPEGGSWTLEEVNVSSSRTGAIERFVCRRQLGGRRGEAAAYLTPVPPGAVVYGSGEAARILTKEQAAALRIASLSDYSDLKQRLLLATALLAAGGSGIAALASGPAAAVPFALGGCAGLAYQYLLQVGADTAVASAAVAARAAAAPEGTDAAAAAEPDAGAFGGARRALGSGPLRFAALALAALSAASALVQQRGGDAVPASRAAGESLSSLVLGAPGAEAWQFGCAALGFLMYKVAILGVGMAPGGGTAAGEAAGVVQFERNERKAS</sequence>
<gene>
    <name evidence="3" type="ORF">Rsub_00345</name>
</gene>
<proteinExistence type="predicted"/>
<feature type="domain" description="DUF7755" evidence="2">
    <location>
        <begin position="93"/>
        <end position="142"/>
    </location>
</feature>
<dbReference type="InParanoid" id="A0A2V0NK35"/>
<feature type="region of interest" description="Disordered" evidence="1">
    <location>
        <begin position="1"/>
        <end position="65"/>
    </location>
</feature>
<accession>A0A2V0NK35</accession>
<protein>
    <recommendedName>
        <fullName evidence="2">DUF7755 domain-containing protein</fullName>
    </recommendedName>
</protein>
<dbReference type="EMBL" id="BDRX01000001">
    <property type="protein sequence ID" value="GBF87634.1"/>
    <property type="molecule type" value="Genomic_DNA"/>
</dbReference>
<dbReference type="PANTHER" id="PTHR36330">
    <property type="entry name" value="LIPASE/LIPOOXYGENASE, PLAT/LH2 FAMILY PROTEIN"/>
    <property type="match status" value="1"/>
</dbReference>
<comment type="caution">
    <text evidence="3">The sequence shown here is derived from an EMBL/GenBank/DDBJ whole genome shotgun (WGS) entry which is preliminary data.</text>
</comment>
<name>A0A2V0NK35_9CHLO</name>
<dbReference type="InterPro" id="IPR056657">
    <property type="entry name" value="DUF7755"/>
</dbReference>
<dbReference type="FunCoup" id="A0A2V0NK35">
    <property type="interactions" value="109"/>
</dbReference>
<evidence type="ECO:0000313" key="3">
    <source>
        <dbReference type="EMBL" id="GBF87634.1"/>
    </source>
</evidence>
<evidence type="ECO:0000259" key="2">
    <source>
        <dbReference type="Pfam" id="PF24938"/>
    </source>
</evidence>
<dbReference type="Pfam" id="PF24938">
    <property type="entry name" value="DUF7755"/>
    <property type="match status" value="1"/>
</dbReference>
<dbReference type="AlphaFoldDB" id="A0A2V0NK35"/>
<evidence type="ECO:0000256" key="1">
    <source>
        <dbReference type="SAM" id="MobiDB-lite"/>
    </source>
</evidence>
<dbReference type="Proteomes" id="UP000247498">
    <property type="component" value="Unassembled WGS sequence"/>
</dbReference>